<evidence type="ECO:0000256" key="1">
    <source>
        <dbReference type="SAM" id="MobiDB-lite"/>
    </source>
</evidence>
<accession>A0ABD3PDU1</accession>
<name>A0ABD3PDU1_9STRA</name>
<gene>
    <name evidence="2" type="ORF">ACHAWO_013511</name>
</gene>
<protein>
    <submittedName>
        <fullName evidence="2">Uncharacterized protein</fullName>
    </submittedName>
</protein>
<feature type="region of interest" description="Disordered" evidence="1">
    <location>
        <begin position="1"/>
        <end position="21"/>
    </location>
</feature>
<comment type="caution">
    <text evidence="2">The sequence shown here is derived from an EMBL/GenBank/DDBJ whole genome shotgun (WGS) entry which is preliminary data.</text>
</comment>
<sequence>MSETNSHPSFETSPPTDFSSCSIESTLSVPTRYIFLKTQSGQNTFLFSRSEVSTLLQVSMLASELDVILSLTYESLDRCTKCKLYRECIESTNGNNSVYLRALLPLLDVHQETAEGALKCVTKEKEFGIHSILRGLDDCAVELKKFSEQNWNMAEQLSYMMSGNSNQLSNEKKAIAELEDAVAERIFHFKDMSSLMDGDDTSNFEPMDEFCNALFSKIRDVERAVDPSASQMNAAQALALLGADGMEED</sequence>
<organism evidence="2 3">
    <name type="scientific">Cyclotella atomus</name>
    <dbReference type="NCBI Taxonomy" id="382360"/>
    <lineage>
        <taxon>Eukaryota</taxon>
        <taxon>Sar</taxon>
        <taxon>Stramenopiles</taxon>
        <taxon>Ochrophyta</taxon>
        <taxon>Bacillariophyta</taxon>
        <taxon>Coscinodiscophyceae</taxon>
        <taxon>Thalassiosirophycidae</taxon>
        <taxon>Stephanodiscales</taxon>
        <taxon>Stephanodiscaceae</taxon>
        <taxon>Cyclotella</taxon>
    </lineage>
</organism>
<keyword evidence="3" id="KW-1185">Reference proteome</keyword>
<dbReference type="Proteomes" id="UP001530400">
    <property type="component" value="Unassembled WGS sequence"/>
</dbReference>
<dbReference type="EMBL" id="JALLPJ020000668">
    <property type="protein sequence ID" value="KAL3786042.1"/>
    <property type="molecule type" value="Genomic_DNA"/>
</dbReference>
<proteinExistence type="predicted"/>
<dbReference type="AlphaFoldDB" id="A0ABD3PDU1"/>
<evidence type="ECO:0000313" key="3">
    <source>
        <dbReference type="Proteomes" id="UP001530400"/>
    </source>
</evidence>
<reference evidence="2 3" key="1">
    <citation type="submission" date="2024-10" db="EMBL/GenBank/DDBJ databases">
        <title>Updated reference genomes for cyclostephanoid diatoms.</title>
        <authorList>
            <person name="Roberts W.R."/>
            <person name="Alverson A.J."/>
        </authorList>
    </citation>
    <scope>NUCLEOTIDE SEQUENCE [LARGE SCALE GENOMIC DNA]</scope>
    <source>
        <strain evidence="2 3">AJA010-31</strain>
    </source>
</reference>
<evidence type="ECO:0000313" key="2">
    <source>
        <dbReference type="EMBL" id="KAL3786042.1"/>
    </source>
</evidence>